<comment type="caution">
    <text evidence="1">The sequence shown here is derived from an EMBL/GenBank/DDBJ whole genome shotgun (WGS) entry which is preliminary data.</text>
</comment>
<protein>
    <submittedName>
        <fullName evidence="1">Uncharacterized protein</fullName>
    </submittedName>
</protein>
<accession>A0A0F0I7Q6</accession>
<gene>
    <name evidence="1" type="ORF">P875_00064732</name>
</gene>
<dbReference type="OrthoDB" id="4763033at2759"/>
<proteinExistence type="predicted"/>
<name>A0A0F0I7Q6_ASPPU</name>
<evidence type="ECO:0000313" key="2">
    <source>
        <dbReference type="Proteomes" id="UP000033540"/>
    </source>
</evidence>
<dbReference type="InterPro" id="IPR011051">
    <property type="entry name" value="RmlC_Cupin_sf"/>
</dbReference>
<dbReference type="Gene3D" id="2.60.120.10">
    <property type="entry name" value="Jelly Rolls"/>
    <property type="match status" value="1"/>
</dbReference>
<dbReference type="SUPFAM" id="SSF51182">
    <property type="entry name" value="RmlC-like cupins"/>
    <property type="match status" value="1"/>
</dbReference>
<evidence type="ECO:0000313" key="1">
    <source>
        <dbReference type="EMBL" id="KJK63784.1"/>
    </source>
</evidence>
<organism evidence="1 2">
    <name type="scientific">Aspergillus parasiticus (strain ATCC 56775 / NRRL 5862 / SRRC 143 / SU-1)</name>
    <dbReference type="NCBI Taxonomy" id="1403190"/>
    <lineage>
        <taxon>Eukaryota</taxon>
        <taxon>Fungi</taxon>
        <taxon>Dikarya</taxon>
        <taxon>Ascomycota</taxon>
        <taxon>Pezizomycotina</taxon>
        <taxon>Eurotiomycetes</taxon>
        <taxon>Eurotiomycetidae</taxon>
        <taxon>Eurotiales</taxon>
        <taxon>Aspergillaceae</taxon>
        <taxon>Aspergillus</taxon>
        <taxon>Aspergillus subgen. Circumdati</taxon>
    </lineage>
</organism>
<dbReference type="InterPro" id="IPR014710">
    <property type="entry name" value="RmlC-like_jellyroll"/>
</dbReference>
<dbReference type="Proteomes" id="UP000033540">
    <property type="component" value="Unassembled WGS sequence"/>
</dbReference>
<reference evidence="1 2" key="1">
    <citation type="submission" date="2015-02" db="EMBL/GenBank/DDBJ databases">
        <title>Draft genome sequence of Aspergillus parasiticus SU-1.</title>
        <authorList>
            <person name="Yu J."/>
            <person name="Fedorova N."/>
            <person name="Yin Y."/>
            <person name="Losada L."/>
            <person name="Zafar N."/>
            <person name="Taujale R."/>
            <person name="Ehrlich K.C."/>
            <person name="Bhatnagar D."/>
            <person name="Cleveland T.E."/>
            <person name="Bennett J.W."/>
            <person name="Nierman W.C."/>
        </authorList>
    </citation>
    <scope>NUCLEOTIDE SEQUENCE [LARGE SCALE GENOMIC DNA]</scope>
    <source>
        <strain evidence="2">ATCC 56775 / NRRL 5862 / SRRC 143 / SU-1</strain>
    </source>
</reference>
<dbReference type="EMBL" id="JZEE01000541">
    <property type="protein sequence ID" value="KJK63784.1"/>
    <property type="molecule type" value="Genomic_DNA"/>
</dbReference>
<dbReference type="AlphaFoldDB" id="A0A0F0I7Q6"/>
<sequence>MPAERHWDQREYRIVESASHNNNARTVIIETTTPGTSVPPHYHSRFSETFELINGSVSVHAGPADTSELAFKSTLTPLEPGKPMTVPLGWYHQFVVGNETSTFKCTLEPGDIGFESMLKVLDGLKRDGELDKLEEDDVFLAVLMDLTDAHPLWKVGEMLMNVRKERSEAIEQMKEDLLKKYDTPEALARLMAD</sequence>